<protein>
    <submittedName>
        <fullName evidence="2">Uncharacterized protein</fullName>
    </submittedName>
</protein>
<organism evidence="2 3">
    <name type="scientific">Apilactobacillus micheneri</name>
    <dbReference type="NCBI Taxonomy" id="1899430"/>
    <lineage>
        <taxon>Bacteria</taxon>
        <taxon>Bacillati</taxon>
        <taxon>Bacillota</taxon>
        <taxon>Bacilli</taxon>
        <taxon>Lactobacillales</taxon>
        <taxon>Lactobacillaceae</taxon>
        <taxon>Apilactobacillus</taxon>
    </lineage>
</organism>
<feature type="transmembrane region" description="Helical" evidence="1">
    <location>
        <begin position="142"/>
        <end position="160"/>
    </location>
</feature>
<feature type="transmembrane region" description="Helical" evidence="1">
    <location>
        <begin position="176"/>
        <end position="199"/>
    </location>
</feature>
<keyword evidence="1" id="KW-0812">Transmembrane</keyword>
<evidence type="ECO:0000256" key="1">
    <source>
        <dbReference type="SAM" id="Phobius"/>
    </source>
</evidence>
<proteinExistence type="predicted"/>
<feature type="transmembrane region" description="Helical" evidence="1">
    <location>
        <begin position="110"/>
        <end position="130"/>
    </location>
</feature>
<feature type="transmembrane region" description="Helical" evidence="1">
    <location>
        <begin position="75"/>
        <end position="98"/>
    </location>
</feature>
<dbReference type="RefSeq" id="WP_140936222.1">
    <property type="nucleotide sequence ID" value="NZ_QUBH01000003.1"/>
</dbReference>
<accession>A0ABY2YYF6</accession>
<name>A0ABY2YYF6_9LACO</name>
<sequence>MRKYLKKYSVEKNNKLDLIKFQDYLFKMYKNKELNESQTLYVAEDYLTFELYQDIRENIQAYKKRQDRKNELDNYLRLWFIFATGLVLFGIVFSIASFASYENFTDRKVILFFLISSNLPIAIFLLSNIVNKTLYRLSYSKTITTFVIPIIFGIATMSYRRYFPQLSFHKYRENDVIILISITMTFLLAVIFLNLLSLVTKMLKRHYEKKGEDD</sequence>
<gene>
    <name evidence="2" type="ORF">DY114_01300</name>
</gene>
<keyword evidence="1" id="KW-1133">Transmembrane helix</keyword>
<dbReference type="Proteomes" id="UP000777560">
    <property type="component" value="Unassembled WGS sequence"/>
</dbReference>
<evidence type="ECO:0000313" key="3">
    <source>
        <dbReference type="Proteomes" id="UP000777560"/>
    </source>
</evidence>
<comment type="caution">
    <text evidence="2">The sequence shown here is derived from an EMBL/GenBank/DDBJ whole genome shotgun (WGS) entry which is preliminary data.</text>
</comment>
<keyword evidence="1" id="KW-0472">Membrane</keyword>
<keyword evidence="3" id="KW-1185">Reference proteome</keyword>
<evidence type="ECO:0000313" key="2">
    <source>
        <dbReference type="EMBL" id="TPR26360.1"/>
    </source>
</evidence>
<dbReference type="EMBL" id="QUAV01000001">
    <property type="protein sequence ID" value="TPR26360.1"/>
    <property type="molecule type" value="Genomic_DNA"/>
</dbReference>
<dbReference type="GeneID" id="58108388"/>
<reference evidence="2 3" key="1">
    <citation type="submission" date="2018-08" db="EMBL/GenBank/DDBJ databases">
        <title>Comparative genomics of wild bee and flower associated Lactobacillus reveals potential adaptation to the bee host.</title>
        <authorList>
            <person name="Vuong H.Q."/>
            <person name="Mcfrederick Q.S."/>
        </authorList>
    </citation>
    <scope>NUCLEOTIDE SEQUENCE [LARGE SCALE GENOMIC DNA]</scope>
    <source>
        <strain evidence="2 3">HV_13</strain>
    </source>
</reference>